<evidence type="ECO:0000313" key="7">
    <source>
        <dbReference type="EMBL" id="KAK3088815.1"/>
    </source>
</evidence>
<feature type="compositionally biased region" description="Acidic residues" evidence="4">
    <location>
        <begin position="276"/>
        <end position="331"/>
    </location>
</feature>
<feature type="transmembrane region" description="Helical" evidence="5">
    <location>
        <begin position="29"/>
        <end position="48"/>
    </location>
</feature>
<keyword evidence="1 3" id="KW-0479">Metal-binding</keyword>
<keyword evidence="8" id="KW-1185">Reference proteome</keyword>
<evidence type="ECO:0000256" key="1">
    <source>
        <dbReference type="ARBA" id="ARBA00022771"/>
    </source>
</evidence>
<organism evidence="7 8">
    <name type="scientific">Pinctada imbricata</name>
    <name type="common">Atlantic pearl-oyster</name>
    <name type="synonym">Pinctada martensii</name>
    <dbReference type="NCBI Taxonomy" id="66713"/>
    <lineage>
        <taxon>Eukaryota</taxon>
        <taxon>Metazoa</taxon>
        <taxon>Spiralia</taxon>
        <taxon>Lophotrochozoa</taxon>
        <taxon>Mollusca</taxon>
        <taxon>Bivalvia</taxon>
        <taxon>Autobranchia</taxon>
        <taxon>Pteriomorphia</taxon>
        <taxon>Pterioida</taxon>
        <taxon>Pterioidea</taxon>
        <taxon>Pteriidae</taxon>
        <taxon>Pinctada</taxon>
    </lineage>
</organism>
<keyword evidence="5" id="KW-0812">Transmembrane</keyword>
<dbReference type="CDD" id="cd16788">
    <property type="entry name" value="mRING-HC-C3HC5_RNF26"/>
    <property type="match status" value="1"/>
</dbReference>
<keyword evidence="1 3" id="KW-0863">Zinc-finger</keyword>
<dbReference type="InterPro" id="IPR013083">
    <property type="entry name" value="Znf_RING/FYVE/PHD"/>
</dbReference>
<feature type="domain" description="RING-type" evidence="6">
    <location>
        <begin position="384"/>
        <end position="427"/>
    </location>
</feature>
<dbReference type="Proteomes" id="UP001186944">
    <property type="component" value="Unassembled WGS sequence"/>
</dbReference>
<evidence type="ECO:0000256" key="5">
    <source>
        <dbReference type="SAM" id="Phobius"/>
    </source>
</evidence>
<gene>
    <name evidence="7" type="ORF">FSP39_024091</name>
</gene>
<dbReference type="InterPro" id="IPR001841">
    <property type="entry name" value="Znf_RING"/>
</dbReference>
<dbReference type="PANTHER" id="PTHR22696">
    <property type="entry name" value="E3 UBIQUITIN-PROTEIN LIGASE RNF26"/>
    <property type="match status" value="1"/>
</dbReference>
<keyword evidence="2" id="KW-0862">Zinc</keyword>
<feature type="transmembrane region" description="Helical" evidence="5">
    <location>
        <begin position="164"/>
        <end position="186"/>
    </location>
</feature>
<dbReference type="SUPFAM" id="SSF57850">
    <property type="entry name" value="RING/U-box"/>
    <property type="match status" value="1"/>
</dbReference>
<dbReference type="Pfam" id="PF13920">
    <property type="entry name" value="zf-C3HC4_3"/>
    <property type="match status" value="1"/>
</dbReference>
<evidence type="ECO:0000256" key="2">
    <source>
        <dbReference type="ARBA" id="ARBA00022833"/>
    </source>
</evidence>
<proteinExistence type="predicted"/>
<dbReference type="InterPro" id="IPR040089">
    <property type="entry name" value="RNF26_mRING-HC-C3HC5"/>
</dbReference>
<evidence type="ECO:0000256" key="3">
    <source>
        <dbReference type="PROSITE-ProRule" id="PRU00175"/>
    </source>
</evidence>
<keyword evidence="5" id="KW-0472">Membrane</keyword>
<feature type="transmembrane region" description="Helical" evidence="5">
    <location>
        <begin position="55"/>
        <end position="75"/>
    </location>
</feature>
<accession>A0AA89BVF6</accession>
<dbReference type="SMART" id="SM00184">
    <property type="entry name" value="RING"/>
    <property type="match status" value="1"/>
</dbReference>
<evidence type="ECO:0000259" key="6">
    <source>
        <dbReference type="PROSITE" id="PS50089"/>
    </source>
</evidence>
<dbReference type="PROSITE" id="PS50089">
    <property type="entry name" value="ZF_RING_2"/>
    <property type="match status" value="1"/>
</dbReference>
<protein>
    <recommendedName>
        <fullName evidence="6">RING-type domain-containing protein</fullName>
    </recommendedName>
</protein>
<dbReference type="GO" id="GO:0006511">
    <property type="term" value="P:ubiquitin-dependent protein catabolic process"/>
    <property type="evidence" value="ECO:0007669"/>
    <property type="project" value="TreeGrafter"/>
</dbReference>
<feature type="compositionally biased region" description="Polar residues" evidence="4">
    <location>
        <begin position="355"/>
        <end position="366"/>
    </location>
</feature>
<dbReference type="GO" id="GO:0061630">
    <property type="term" value="F:ubiquitin protein ligase activity"/>
    <property type="evidence" value="ECO:0007669"/>
    <property type="project" value="TreeGrafter"/>
</dbReference>
<feature type="region of interest" description="Disordered" evidence="4">
    <location>
        <begin position="270"/>
        <end position="370"/>
    </location>
</feature>
<dbReference type="GO" id="GO:0008270">
    <property type="term" value="F:zinc ion binding"/>
    <property type="evidence" value="ECO:0007669"/>
    <property type="project" value="UniProtKB-KW"/>
</dbReference>
<dbReference type="PANTHER" id="PTHR22696:SF1">
    <property type="entry name" value="E3 UBIQUITIN-PROTEIN LIGASE RNF26"/>
    <property type="match status" value="1"/>
</dbReference>
<feature type="transmembrane region" description="Helical" evidence="5">
    <location>
        <begin position="81"/>
        <end position="103"/>
    </location>
</feature>
<dbReference type="EMBL" id="VSWD01000011">
    <property type="protein sequence ID" value="KAK3088815.1"/>
    <property type="molecule type" value="Genomic_DNA"/>
</dbReference>
<dbReference type="GO" id="GO:0016567">
    <property type="term" value="P:protein ubiquitination"/>
    <property type="evidence" value="ECO:0007669"/>
    <property type="project" value="TreeGrafter"/>
</dbReference>
<reference evidence="7" key="1">
    <citation type="submission" date="2019-08" db="EMBL/GenBank/DDBJ databases">
        <title>The improved chromosome-level genome for the pearl oyster Pinctada fucata martensii using PacBio sequencing and Hi-C.</title>
        <authorList>
            <person name="Zheng Z."/>
        </authorList>
    </citation>
    <scope>NUCLEOTIDE SEQUENCE</scope>
    <source>
        <strain evidence="7">ZZ-2019</strain>
        <tissue evidence="7">Adductor muscle</tissue>
    </source>
</reference>
<name>A0AA89BVF6_PINIB</name>
<feature type="transmembrane region" description="Helical" evidence="5">
    <location>
        <begin position="227"/>
        <end position="248"/>
    </location>
</feature>
<sequence length="438" mass="49641">MTEQLTNFLCNAYTYSSQVAGTVMSTLNSIIRVNYYAVSFIFDSVVFIGEKLSSFAAGTYFILSVLAGVFADFIIECYNFLLALIILLWKFLLLILSILDVILRLAERTAYFLFSGGVWTAGALKTTFSNCADAFANLYDYFEVLLKYVGTECQSLLTNFGKGISAFGAFSFDALTFCLSTVRWIISSTFYFVDNSMLLFADSVRFIVDSAYFFITDTVTGATKETYYGIMMLVLLYLLIYNAHSALYNRGMTFPFMPFTAVRQPGIHRHHRGNEFSDDEMSQTEEDLEDDVSESGSEDDNESDEESDSNEEYSVVDDSDENNDGFSDDGSDTNSQYSEIDVQLPNENDGRYNLRRSTTPSVNKVSSPEDLDKELEKEREKNLCVVCQDKKKSVLILPCRHMCLCVECAHRVARYQPVTRRTCPLCRQRIKTIMDVFV</sequence>
<keyword evidence="5" id="KW-1133">Transmembrane helix</keyword>
<comment type="caution">
    <text evidence="7">The sequence shown here is derived from an EMBL/GenBank/DDBJ whole genome shotgun (WGS) entry which is preliminary data.</text>
</comment>
<dbReference type="AlphaFoldDB" id="A0AA89BVF6"/>
<evidence type="ECO:0000256" key="4">
    <source>
        <dbReference type="SAM" id="MobiDB-lite"/>
    </source>
</evidence>
<evidence type="ECO:0000313" key="8">
    <source>
        <dbReference type="Proteomes" id="UP001186944"/>
    </source>
</evidence>
<dbReference type="Gene3D" id="3.30.40.10">
    <property type="entry name" value="Zinc/RING finger domain, C3HC4 (zinc finger)"/>
    <property type="match status" value="1"/>
</dbReference>